<protein>
    <submittedName>
        <fullName evidence="1">Uncharacterized protein</fullName>
    </submittedName>
</protein>
<sequence length="85" mass="9470">MKRLHVSKTTLGSCTGLWRLNDYAALSTKKMIAYVKNLEAQIQANSTSPKDDGGVVVKLRREEAVQMFQYGTGFWDLAICSCLVL</sequence>
<dbReference type="Proteomes" id="UP000077202">
    <property type="component" value="Unassembled WGS sequence"/>
</dbReference>
<dbReference type="EMBL" id="LVLJ01003476">
    <property type="protein sequence ID" value="OAE21264.1"/>
    <property type="molecule type" value="Genomic_DNA"/>
</dbReference>
<comment type="caution">
    <text evidence="1">The sequence shown here is derived from an EMBL/GenBank/DDBJ whole genome shotgun (WGS) entry which is preliminary data.</text>
</comment>
<reference evidence="1" key="1">
    <citation type="submission" date="2016-03" db="EMBL/GenBank/DDBJ databases">
        <title>Mechanisms controlling the formation of the plant cell surface in tip-growing cells are functionally conserved among land plants.</title>
        <authorList>
            <person name="Honkanen S."/>
            <person name="Jones V.A."/>
            <person name="Morieri G."/>
            <person name="Champion C."/>
            <person name="Hetherington A.J."/>
            <person name="Kelly S."/>
            <person name="Saint-Marcoux D."/>
            <person name="Proust H."/>
            <person name="Prescott H."/>
            <person name="Dolan L."/>
        </authorList>
    </citation>
    <scope>NUCLEOTIDE SEQUENCE [LARGE SCALE GENOMIC DNA]</scope>
    <source>
        <tissue evidence="1">Whole gametophyte</tissue>
    </source>
</reference>
<evidence type="ECO:0000313" key="2">
    <source>
        <dbReference type="Proteomes" id="UP000077202"/>
    </source>
</evidence>
<gene>
    <name evidence="1" type="ORF">AXG93_868s1010</name>
</gene>
<organism evidence="1 2">
    <name type="scientific">Marchantia polymorpha subsp. ruderalis</name>
    <dbReference type="NCBI Taxonomy" id="1480154"/>
    <lineage>
        <taxon>Eukaryota</taxon>
        <taxon>Viridiplantae</taxon>
        <taxon>Streptophyta</taxon>
        <taxon>Embryophyta</taxon>
        <taxon>Marchantiophyta</taxon>
        <taxon>Marchantiopsida</taxon>
        <taxon>Marchantiidae</taxon>
        <taxon>Marchantiales</taxon>
        <taxon>Marchantiaceae</taxon>
        <taxon>Marchantia</taxon>
    </lineage>
</organism>
<proteinExistence type="predicted"/>
<dbReference type="AlphaFoldDB" id="A0A176VK15"/>
<evidence type="ECO:0000313" key="1">
    <source>
        <dbReference type="EMBL" id="OAE21264.1"/>
    </source>
</evidence>
<name>A0A176VK15_MARPO</name>
<keyword evidence="2" id="KW-1185">Reference proteome</keyword>
<accession>A0A176VK15</accession>